<dbReference type="InterPro" id="IPR045340">
    <property type="entry name" value="DUF6533"/>
</dbReference>
<dbReference type="EMBL" id="NHYD01003950">
    <property type="protein sequence ID" value="PPQ68744.1"/>
    <property type="molecule type" value="Genomic_DNA"/>
</dbReference>
<evidence type="ECO:0000313" key="4">
    <source>
        <dbReference type="Proteomes" id="UP000283269"/>
    </source>
</evidence>
<accession>A0A409VR57</accession>
<feature type="non-terminal residue" evidence="3">
    <location>
        <position position="1"/>
    </location>
</feature>
<organism evidence="3 4">
    <name type="scientific">Psilocybe cyanescens</name>
    <dbReference type="NCBI Taxonomy" id="93625"/>
    <lineage>
        <taxon>Eukaryota</taxon>
        <taxon>Fungi</taxon>
        <taxon>Dikarya</taxon>
        <taxon>Basidiomycota</taxon>
        <taxon>Agaricomycotina</taxon>
        <taxon>Agaricomycetes</taxon>
        <taxon>Agaricomycetidae</taxon>
        <taxon>Agaricales</taxon>
        <taxon>Agaricineae</taxon>
        <taxon>Strophariaceae</taxon>
        <taxon>Psilocybe</taxon>
    </lineage>
</organism>
<gene>
    <name evidence="3" type="ORF">CVT25_012838</name>
</gene>
<evidence type="ECO:0000256" key="1">
    <source>
        <dbReference type="SAM" id="Phobius"/>
    </source>
</evidence>
<dbReference type="OrthoDB" id="3354157at2759"/>
<keyword evidence="1" id="KW-0472">Membrane</keyword>
<feature type="domain" description="DUF6533" evidence="2">
    <location>
        <begin position="86"/>
        <end position="132"/>
    </location>
</feature>
<keyword evidence="1" id="KW-1133">Transmembrane helix</keyword>
<dbReference type="AlphaFoldDB" id="A0A409VR57"/>
<sequence>RSNFEIPHCYYTSGCNSLHFCTFTGSPAPALLLVIVIQPTVSFVLIGSVTYINPQSFSSTPRTNLTMPQHIPDTLPDISDTVRTNYVGFASFVVLVWDHIDTFADEVELVWKGKRKGLFVYLFLFNRYFTPLGFIINLFAYLSPTWTPEVRRIPINNPRNCRYMPTIQGHVLSHQSPPTSHSRCTRFVRYEGCTVAIAVEVVGLMMLLRIHALYPLQKWIPRGLAVLLGVETAMNAWLISRAEAVMHNPDSGIHACSMVFDPSISAAASSSAWLPLLYDTIIFGLTLYRTVPPIRREEASYIIKRLLEDGLLYYSVIFTVTCVLTFMIVAAPPGTKNIAAHCKSLKHSRRVKLNIHHPSFSPSDPIHQLKNYRTSVFTHPYTSTAFLTPPKKQVAMMSRITLNLKKAGEEMSHSDGILSSTPKSLLFDRTRKRRRSSYFWENPSFAIASLPTPGFPAAVLSHTDAISGPRNELVFSHPLPDTPATMDSVRNGNESYFNAEGRGSLERRPAPVLILNSRATHNV</sequence>
<evidence type="ECO:0000259" key="2">
    <source>
        <dbReference type="Pfam" id="PF20151"/>
    </source>
</evidence>
<feature type="transmembrane region" description="Helical" evidence="1">
    <location>
        <begin position="272"/>
        <end position="291"/>
    </location>
</feature>
<keyword evidence="4" id="KW-1185">Reference proteome</keyword>
<evidence type="ECO:0000313" key="3">
    <source>
        <dbReference type="EMBL" id="PPQ68744.1"/>
    </source>
</evidence>
<protein>
    <recommendedName>
        <fullName evidence="2">DUF6533 domain-containing protein</fullName>
    </recommendedName>
</protein>
<dbReference type="Pfam" id="PF20151">
    <property type="entry name" value="DUF6533"/>
    <property type="match status" value="1"/>
</dbReference>
<feature type="transmembrane region" description="Helical" evidence="1">
    <location>
        <begin position="187"/>
        <end position="207"/>
    </location>
</feature>
<reference evidence="3 4" key="1">
    <citation type="journal article" date="2018" name="Evol. Lett.">
        <title>Horizontal gene cluster transfer increased hallucinogenic mushroom diversity.</title>
        <authorList>
            <person name="Reynolds H.T."/>
            <person name="Vijayakumar V."/>
            <person name="Gluck-Thaler E."/>
            <person name="Korotkin H.B."/>
            <person name="Matheny P.B."/>
            <person name="Slot J.C."/>
        </authorList>
    </citation>
    <scope>NUCLEOTIDE SEQUENCE [LARGE SCALE GENOMIC DNA]</scope>
    <source>
        <strain evidence="3 4">2631</strain>
    </source>
</reference>
<feature type="transmembrane region" description="Helical" evidence="1">
    <location>
        <begin position="30"/>
        <end position="52"/>
    </location>
</feature>
<keyword evidence="1" id="KW-0812">Transmembrane</keyword>
<feature type="transmembrane region" description="Helical" evidence="1">
    <location>
        <begin position="311"/>
        <end position="331"/>
    </location>
</feature>
<comment type="caution">
    <text evidence="3">The sequence shown here is derived from an EMBL/GenBank/DDBJ whole genome shotgun (WGS) entry which is preliminary data.</text>
</comment>
<proteinExistence type="predicted"/>
<feature type="transmembrane region" description="Helical" evidence="1">
    <location>
        <begin position="118"/>
        <end position="142"/>
    </location>
</feature>
<dbReference type="InParanoid" id="A0A409VR57"/>
<name>A0A409VR57_PSICY</name>
<dbReference type="Proteomes" id="UP000283269">
    <property type="component" value="Unassembled WGS sequence"/>
</dbReference>